<dbReference type="EMBL" id="GGEC01006759">
    <property type="protein sequence ID" value="MBW87242.1"/>
    <property type="molecule type" value="Transcribed_RNA"/>
</dbReference>
<reference evidence="1" key="1">
    <citation type="submission" date="2018-02" db="EMBL/GenBank/DDBJ databases">
        <title>Rhizophora mucronata_Transcriptome.</title>
        <authorList>
            <person name="Meera S.P."/>
            <person name="Sreeshan A."/>
            <person name="Augustine A."/>
        </authorList>
    </citation>
    <scope>NUCLEOTIDE SEQUENCE</scope>
    <source>
        <tissue evidence="1">Leaf</tissue>
    </source>
</reference>
<dbReference type="AlphaFoldDB" id="A0A2P2J190"/>
<name>A0A2P2J190_RHIMU</name>
<evidence type="ECO:0000313" key="1">
    <source>
        <dbReference type="EMBL" id="MBW87242.1"/>
    </source>
</evidence>
<accession>A0A2P2J190</accession>
<sequence>MITIFLKLKCLFYAIVFSLPLDMVMTYELTGYNSLFWESL</sequence>
<organism evidence="1">
    <name type="scientific">Rhizophora mucronata</name>
    <name type="common">Asiatic mangrove</name>
    <dbReference type="NCBI Taxonomy" id="61149"/>
    <lineage>
        <taxon>Eukaryota</taxon>
        <taxon>Viridiplantae</taxon>
        <taxon>Streptophyta</taxon>
        <taxon>Embryophyta</taxon>
        <taxon>Tracheophyta</taxon>
        <taxon>Spermatophyta</taxon>
        <taxon>Magnoliopsida</taxon>
        <taxon>eudicotyledons</taxon>
        <taxon>Gunneridae</taxon>
        <taxon>Pentapetalae</taxon>
        <taxon>rosids</taxon>
        <taxon>fabids</taxon>
        <taxon>Malpighiales</taxon>
        <taxon>Rhizophoraceae</taxon>
        <taxon>Rhizophora</taxon>
    </lineage>
</organism>
<protein>
    <submittedName>
        <fullName evidence="1">Uncharacterized protein</fullName>
    </submittedName>
</protein>
<proteinExistence type="predicted"/>